<dbReference type="STRING" id="1801.BRW64_02730"/>
<keyword evidence="6" id="KW-1133">Transmembrane helix</keyword>
<accession>A0A1Q4HLT9</accession>
<dbReference type="Proteomes" id="UP000191039">
    <property type="component" value="Unassembled WGS sequence"/>
</dbReference>
<feature type="transmembrane region" description="Helical" evidence="6">
    <location>
        <begin position="45"/>
        <end position="64"/>
    </location>
</feature>
<evidence type="ECO:0000256" key="1">
    <source>
        <dbReference type="ARBA" id="ARBA00000085"/>
    </source>
</evidence>
<keyword evidence="3" id="KW-0808">Transferase</keyword>
<evidence type="ECO:0000256" key="6">
    <source>
        <dbReference type="SAM" id="Phobius"/>
    </source>
</evidence>
<feature type="transmembrane region" description="Helical" evidence="6">
    <location>
        <begin position="526"/>
        <end position="546"/>
    </location>
</feature>
<keyword evidence="10" id="KW-1185">Reference proteome</keyword>
<dbReference type="EMBL" id="PDCR01000012">
    <property type="protein sequence ID" value="PEG54473.1"/>
    <property type="molecule type" value="Genomic_DNA"/>
</dbReference>
<keyword evidence="6" id="KW-0472">Membrane</keyword>
<keyword evidence="6" id="KW-0812">Transmembrane</keyword>
<reference evidence="8 10" key="2">
    <citation type="submission" date="2017-10" db="EMBL/GenBank/DDBJ databases">
        <title>The new phylogeny of genus Mycobacterium.</title>
        <authorList>
            <person name="Tortoli E."/>
            <person name="Trovato A."/>
            <person name="Cirillo D.M."/>
        </authorList>
    </citation>
    <scope>NUCLEOTIDE SEQUENCE [LARGE SCALE GENOMIC DNA]</scope>
    <source>
        <strain evidence="8 10">IP141170001</strain>
    </source>
</reference>
<feature type="transmembrane region" description="Helical" evidence="6">
    <location>
        <begin position="503"/>
        <end position="520"/>
    </location>
</feature>
<feature type="transmembrane region" description="Helical" evidence="6">
    <location>
        <begin position="142"/>
        <end position="165"/>
    </location>
</feature>
<dbReference type="AlphaFoldDB" id="A0A1Q4HLT9"/>
<sequence length="751" mass="78453">MTTPRGHAAGVHRALTTAGFFFAGITPAVQFAAFHSSTPPYPNPALIWVAFAIHGAVWLAAVCGRLPAATMLASWSVVGISIGAQMAAAGVAEPVATRNIALTIAAATAMLLPLRQALAASAAVSLTTATAVLVAAQSPTSALWSIAVQTPIYSVSVAAALALAFRELRRVAEQADDQARAQLEADRTVQRKERALEAARRRARTIHDTIVNTLGAIATGRIVSSDPLVARRCAEDARMADLLRRSAAPQCPSVDDVITHAAAVGVRLQTADLATLSRRLGAEQSWRRREVISILREAVTNIGKHAGATQARLSYDAQSSTVTVRDDGAGMADPAPLTEAMADRVRDARAQVQIRSEAGHGTTVALQIPPLDDTATGVFEAASARMATAVAAVMLTEFLVIAVVITAFSGDWSSAAVLPQVLMWSVTAAVLAILVRSAGRERTLPVHAVIAAYLGLLGMVVVYHLADATGSVCGLKPTLAWGGDAVATVGAILVLVDGRFRVVGPAVGMTAAAIVAMLIGTESDCLGSTLGLFATDLLVIGAFYLLRRQTLRLSTVAAEHHGDQIRRREEQERIAAEDALHDDGFAATLEFSKDILQAVADRPERARHSQTRAEAGLEESYLRALIGLTADIATATALQHFVGAIDAARSAGVRISVHAAPGVLNDEYAGIVVSTLRQIIAKCEAGDDVSLGVFGPESAPSLIIVAPPPAVERYADATAAAMPPGTAQFTVTPGLGLIEMRWFDVAHRSGG</sequence>
<evidence type="ECO:0000256" key="2">
    <source>
        <dbReference type="ARBA" id="ARBA00012438"/>
    </source>
</evidence>
<dbReference type="Proteomes" id="UP000220340">
    <property type="component" value="Unassembled WGS sequence"/>
</dbReference>
<dbReference type="EC" id="2.7.13.3" evidence="2"/>
<evidence type="ECO:0000313" key="7">
    <source>
        <dbReference type="EMBL" id="OPE56171.1"/>
    </source>
</evidence>
<name>A0A1Q4HLT9_9MYCO</name>
<evidence type="ECO:0000313" key="10">
    <source>
        <dbReference type="Proteomes" id="UP000220340"/>
    </source>
</evidence>
<feature type="transmembrane region" description="Helical" evidence="6">
    <location>
        <begin position="12"/>
        <end position="33"/>
    </location>
</feature>
<evidence type="ECO:0000256" key="3">
    <source>
        <dbReference type="ARBA" id="ARBA00022679"/>
    </source>
</evidence>
<dbReference type="OrthoDB" id="5035586at2"/>
<feature type="transmembrane region" description="Helical" evidence="6">
    <location>
        <begin position="446"/>
        <end position="466"/>
    </location>
</feature>
<dbReference type="PANTHER" id="PTHR24421:SF10">
    <property type="entry name" value="NITRATE_NITRITE SENSOR PROTEIN NARQ"/>
    <property type="match status" value="1"/>
</dbReference>
<comment type="catalytic activity">
    <reaction evidence="1">
        <text>ATP + protein L-histidine = ADP + protein N-phospho-L-histidine.</text>
        <dbReference type="EC" id="2.7.13.3"/>
    </reaction>
</comment>
<proteinExistence type="predicted"/>
<dbReference type="CDD" id="cd16917">
    <property type="entry name" value="HATPase_UhpB-NarQ-NarX-like"/>
    <property type="match status" value="1"/>
</dbReference>
<dbReference type="InterPro" id="IPR036890">
    <property type="entry name" value="HATPase_C_sf"/>
</dbReference>
<organism evidence="8 10">
    <name type="scientific">Mycolicibacterium diernhoferi</name>
    <dbReference type="NCBI Taxonomy" id="1801"/>
    <lineage>
        <taxon>Bacteria</taxon>
        <taxon>Bacillati</taxon>
        <taxon>Actinomycetota</taxon>
        <taxon>Actinomycetes</taxon>
        <taxon>Mycobacteriales</taxon>
        <taxon>Mycobacteriaceae</taxon>
        <taxon>Mycolicibacterium</taxon>
    </lineage>
</organism>
<dbReference type="SUPFAM" id="SSF55874">
    <property type="entry name" value="ATPase domain of HSP90 chaperone/DNA topoisomerase II/histidine kinase"/>
    <property type="match status" value="1"/>
</dbReference>
<feature type="transmembrane region" description="Helical" evidence="6">
    <location>
        <begin position="117"/>
        <end position="136"/>
    </location>
</feature>
<dbReference type="EMBL" id="MIJD01000006">
    <property type="protein sequence ID" value="OPE56171.1"/>
    <property type="molecule type" value="Genomic_DNA"/>
</dbReference>
<keyword evidence="5" id="KW-0902">Two-component regulatory system</keyword>
<feature type="transmembrane region" description="Helical" evidence="6">
    <location>
        <begin position="389"/>
        <end position="409"/>
    </location>
</feature>
<keyword evidence="4" id="KW-0418">Kinase</keyword>
<evidence type="ECO:0000313" key="9">
    <source>
        <dbReference type="Proteomes" id="UP000191039"/>
    </source>
</evidence>
<evidence type="ECO:0000256" key="4">
    <source>
        <dbReference type="ARBA" id="ARBA00022777"/>
    </source>
</evidence>
<dbReference type="GO" id="GO:0004673">
    <property type="term" value="F:protein histidine kinase activity"/>
    <property type="evidence" value="ECO:0007669"/>
    <property type="project" value="UniProtKB-EC"/>
</dbReference>
<dbReference type="RefSeq" id="WP_073853947.1">
    <property type="nucleotide sequence ID" value="NZ_BAAATC010000018.1"/>
</dbReference>
<evidence type="ECO:0000256" key="5">
    <source>
        <dbReference type="ARBA" id="ARBA00023012"/>
    </source>
</evidence>
<feature type="transmembrane region" description="Helical" evidence="6">
    <location>
        <begin position="415"/>
        <end position="434"/>
    </location>
</feature>
<gene>
    <name evidence="7" type="ORF">BV510_01300</name>
    <name evidence="8" type="ORF">CRI78_11360</name>
</gene>
<dbReference type="GO" id="GO:0000160">
    <property type="term" value="P:phosphorelay signal transduction system"/>
    <property type="evidence" value="ECO:0007669"/>
    <property type="project" value="UniProtKB-KW"/>
</dbReference>
<feature type="transmembrane region" description="Helical" evidence="6">
    <location>
        <begin position="478"/>
        <end position="496"/>
    </location>
</feature>
<evidence type="ECO:0000313" key="8">
    <source>
        <dbReference type="EMBL" id="PEG54473.1"/>
    </source>
</evidence>
<dbReference type="PANTHER" id="PTHR24421">
    <property type="entry name" value="NITRATE/NITRITE SENSOR PROTEIN NARX-RELATED"/>
    <property type="match status" value="1"/>
</dbReference>
<protein>
    <recommendedName>
        <fullName evidence="2">histidine kinase</fullName>
        <ecNumber evidence="2">2.7.13.3</ecNumber>
    </recommendedName>
</protein>
<reference evidence="7 9" key="1">
    <citation type="submission" date="2016-09" db="EMBL/GenBank/DDBJ databases">
        <title>genome sequences of unsequenced Mycobacteria.</title>
        <authorList>
            <person name="Greninger A.L."/>
            <person name="Jerome K.R."/>
            <person name="Mcnair B."/>
            <person name="Wallis C."/>
            <person name="Fang F."/>
        </authorList>
    </citation>
    <scope>NUCLEOTIDE SEQUENCE [LARGE SCALE GENOMIC DNA]</scope>
    <source>
        <strain evidence="7 9">BM1</strain>
    </source>
</reference>
<dbReference type="InterPro" id="IPR050482">
    <property type="entry name" value="Sensor_HK_TwoCompSys"/>
</dbReference>
<comment type="caution">
    <text evidence="8">The sequence shown here is derived from an EMBL/GenBank/DDBJ whole genome shotgun (WGS) entry which is preliminary data.</text>
</comment>
<dbReference type="Gene3D" id="3.30.565.10">
    <property type="entry name" value="Histidine kinase-like ATPase, C-terminal domain"/>
    <property type="match status" value="1"/>
</dbReference>